<dbReference type="AlphaFoldDB" id="A0A5C3KUZ9"/>
<protein>
    <recommendedName>
        <fullName evidence="2">F-box domain-containing protein</fullName>
    </recommendedName>
</protein>
<dbReference type="STRING" id="230819.A0A5C3KUZ9"/>
<feature type="region of interest" description="Disordered" evidence="1">
    <location>
        <begin position="450"/>
        <end position="473"/>
    </location>
</feature>
<feature type="region of interest" description="Disordered" evidence="1">
    <location>
        <begin position="622"/>
        <end position="666"/>
    </location>
</feature>
<dbReference type="Gene3D" id="1.20.1280.50">
    <property type="match status" value="1"/>
</dbReference>
<feature type="compositionally biased region" description="Basic and acidic residues" evidence="1">
    <location>
        <begin position="560"/>
        <end position="570"/>
    </location>
</feature>
<evidence type="ECO:0000259" key="2">
    <source>
        <dbReference type="PROSITE" id="PS50181"/>
    </source>
</evidence>
<feature type="region of interest" description="Disordered" evidence="1">
    <location>
        <begin position="897"/>
        <end position="933"/>
    </location>
</feature>
<dbReference type="SUPFAM" id="SSF50998">
    <property type="entry name" value="Quinoprotein alcohol dehydrogenase-like"/>
    <property type="match status" value="1"/>
</dbReference>
<feature type="compositionally biased region" description="Polar residues" evidence="1">
    <location>
        <begin position="622"/>
        <end position="631"/>
    </location>
</feature>
<feature type="region of interest" description="Disordered" evidence="1">
    <location>
        <begin position="275"/>
        <end position="299"/>
    </location>
</feature>
<dbReference type="Proteomes" id="UP000307440">
    <property type="component" value="Unassembled WGS sequence"/>
</dbReference>
<dbReference type="SUPFAM" id="SSF81383">
    <property type="entry name" value="F-box domain"/>
    <property type="match status" value="1"/>
</dbReference>
<feature type="compositionally biased region" description="Basic and acidic residues" evidence="1">
    <location>
        <begin position="919"/>
        <end position="933"/>
    </location>
</feature>
<dbReference type="InterPro" id="IPR011047">
    <property type="entry name" value="Quinoprotein_ADH-like_sf"/>
</dbReference>
<dbReference type="Pfam" id="PF12937">
    <property type="entry name" value="F-box-like"/>
    <property type="match status" value="1"/>
</dbReference>
<evidence type="ECO:0000313" key="4">
    <source>
        <dbReference type="Proteomes" id="UP000307440"/>
    </source>
</evidence>
<feature type="region of interest" description="Disordered" evidence="1">
    <location>
        <begin position="527"/>
        <end position="570"/>
    </location>
</feature>
<dbReference type="PROSITE" id="PS50181">
    <property type="entry name" value="FBOX"/>
    <property type="match status" value="1"/>
</dbReference>
<dbReference type="OrthoDB" id="550575at2759"/>
<gene>
    <name evidence="3" type="ORF">FA15DRAFT_756614</name>
</gene>
<name>A0A5C3KUZ9_COPMA</name>
<evidence type="ECO:0000313" key="3">
    <source>
        <dbReference type="EMBL" id="TFK24346.1"/>
    </source>
</evidence>
<feature type="compositionally biased region" description="Basic and acidic residues" evidence="1">
    <location>
        <begin position="531"/>
        <end position="543"/>
    </location>
</feature>
<reference evidence="3 4" key="1">
    <citation type="journal article" date="2019" name="Nat. Ecol. Evol.">
        <title>Megaphylogeny resolves global patterns of mushroom evolution.</title>
        <authorList>
            <person name="Varga T."/>
            <person name="Krizsan K."/>
            <person name="Foldi C."/>
            <person name="Dima B."/>
            <person name="Sanchez-Garcia M."/>
            <person name="Sanchez-Ramirez S."/>
            <person name="Szollosi G.J."/>
            <person name="Szarkandi J.G."/>
            <person name="Papp V."/>
            <person name="Albert L."/>
            <person name="Andreopoulos W."/>
            <person name="Angelini C."/>
            <person name="Antonin V."/>
            <person name="Barry K.W."/>
            <person name="Bougher N.L."/>
            <person name="Buchanan P."/>
            <person name="Buyck B."/>
            <person name="Bense V."/>
            <person name="Catcheside P."/>
            <person name="Chovatia M."/>
            <person name="Cooper J."/>
            <person name="Damon W."/>
            <person name="Desjardin D."/>
            <person name="Finy P."/>
            <person name="Geml J."/>
            <person name="Haridas S."/>
            <person name="Hughes K."/>
            <person name="Justo A."/>
            <person name="Karasinski D."/>
            <person name="Kautmanova I."/>
            <person name="Kiss B."/>
            <person name="Kocsube S."/>
            <person name="Kotiranta H."/>
            <person name="LaButti K.M."/>
            <person name="Lechner B.E."/>
            <person name="Liimatainen K."/>
            <person name="Lipzen A."/>
            <person name="Lukacs Z."/>
            <person name="Mihaltcheva S."/>
            <person name="Morgado L.N."/>
            <person name="Niskanen T."/>
            <person name="Noordeloos M.E."/>
            <person name="Ohm R.A."/>
            <person name="Ortiz-Santana B."/>
            <person name="Ovrebo C."/>
            <person name="Racz N."/>
            <person name="Riley R."/>
            <person name="Savchenko A."/>
            <person name="Shiryaev A."/>
            <person name="Soop K."/>
            <person name="Spirin V."/>
            <person name="Szebenyi C."/>
            <person name="Tomsovsky M."/>
            <person name="Tulloss R.E."/>
            <person name="Uehling J."/>
            <person name="Grigoriev I.V."/>
            <person name="Vagvolgyi C."/>
            <person name="Papp T."/>
            <person name="Martin F.M."/>
            <person name="Miettinen O."/>
            <person name="Hibbett D.S."/>
            <person name="Nagy L.G."/>
        </authorList>
    </citation>
    <scope>NUCLEOTIDE SEQUENCE [LARGE SCALE GENOMIC DNA]</scope>
    <source>
        <strain evidence="3 4">CBS 121175</strain>
    </source>
</reference>
<proteinExistence type="predicted"/>
<sequence length="1043" mass="116594">MQTETTKSSPDRPTSQLVELPPELLLQILSYLPLPAISAVQRTCKSLRNLSGETYGANEGTIYRKAARLHGLVPPGARGAVAVRQNDGDGLSPDVLDPEAFETDGGVDGWYSKQSLTGVGTDDGVIGWKAFCKRRAEIYRSWSGQAASNVLRYYPRQNRSEDEDAPHERPKPTPTVVHRIKVDELNGFFITTSREDMGGLVVSDLESGETLWNLPSGHVVPYAHLEYENGYIIFNNGTGGKEVWRSESIAVDENEIEAQCKPQSAQLQAASQADVVFPPTPPVPQASSSASQPSKPHKLSPRFLPHLTIPVPRVTFTIDDPQSIGLAPQTNQSSIRDFTSAFRFVYPYLLAASDHRAYVWDVRNGKEVQRVQGMQHILFQPLVWAFNGVRIELPANVAKGSYVGPKWWEDRAGGGRAGSDSVGENENGEWDGVDTRNRERDSGLRHVFFEQEFEEEEHGETASISSQTSKKDTKKVEYKSVFPHYPPFESGLFDEEAIFADRFEGLKETRGRGSSSPDSAIVSATAALARDAPDASGKRELNASRDGISHPPPQDVVSRSQERTPEEKLKDVQLDPLALWTDSMLDGHVSQVGQIGYVELGERWVFVAGYRGLAVFRRGGEVSSSIDHTGNGQDGAHGGSEEGKDKDKEKEGERDNGNERKEGVPDIQPGFLGLRIPSGWIRYGRWAAELGPRSVREDPRSELVRQEVVWTFKANGPGSKREWDSFCAVHISPNQRHLAILTRTSRLIFVPDFERVIYRRVRLFDVAVEVQLGSPRTGSVYLAYGCKGNGKISVVTERGVFIVTPYNLENKENQDQRHVELTVHRVTPFFVDHHRLRHISCLQMSDTGLWVTWPRVAYEDVGDESGKEEEADYETWAMRNGYSTPQIEFDLKELEGGEEGGAVSGGPDRVDGAGDGVDPESREGWPEDRRKRTGESLFERYEDRLEHGNRHHPYRPSVASPLFKWNSAYEGVGGRYGWKPPSEMSWKEKMREIWEREFVEGLEEGPAVLDMFGNQARVPDLDEDESRFEDFAEVHQVKFCPSS</sequence>
<dbReference type="EMBL" id="ML210202">
    <property type="protein sequence ID" value="TFK24346.1"/>
    <property type="molecule type" value="Genomic_DNA"/>
</dbReference>
<keyword evidence="4" id="KW-1185">Reference proteome</keyword>
<dbReference type="InterPro" id="IPR001810">
    <property type="entry name" value="F-box_dom"/>
</dbReference>
<organism evidence="3 4">
    <name type="scientific">Coprinopsis marcescibilis</name>
    <name type="common">Agaric fungus</name>
    <name type="synonym">Psathyrella marcescibilis</name>
    <dbReference type="NCBI Taxonomy" id="230819"/>
    <lineage>
        <taxon>Eukaryota</taxon>
        <taxon>Fungi</taxon>
        <taxon>Dikarya</taxon>
        <taxon>Basidiomycota</taxon>
        <taxon>Agaricomycotina</taxon>
        <taxon>Agaricomycetes</taxon>
        <taxon>Agaricomycetidae</taxon>
        <taxon>Agaricales</taxon>
        <taxon>Agaricineae</taxon>
        <taxon>Psathyrellaceae</taxon>
        <taxon>Coprinopsis</taxon>
    </lineage>
</organism>
<dbReference type="SMART" id="SM00256">
    <property type="entry name" value="FBOX"/>
    <property type="match status" value="1"/>
</dbReference>
<feature type="compositionally biased region" description="Basic and acidic residues" evidence="1">
    <location>
        <begin position="639"/>
        <end position="664"/>
    </location>
</feature>
<accession>A0A5C3KUZ9</accession>
<feature type="compositionally biased region" description="Low complexity" evidence="1">
    <location>
        <begin position="285"/>
        <end position="294"/>
    </location>
</feature>
<evidence type="ECO:0000256" key="1">
    <source>
        <dbReference type="SAM" id="MobiDB-lite"/>
    </source>
</evidence>
<feature type="domain" description="F-box" evidence="2">
    <location>
        <begin position="14"/>
        <end position="66"/>
    </location>
</feature>
<dbReference type="InterPro" id="IPR036047">
    <property type="entry name" value="F-box-like_dom_sf"/>
</dbReference>
<feature type="region of interest" description="Disordered" evidence="1">
    <location>
        <begin position="413"/>
        <end position="437"/>
    </location>
</feature>